<protein>
    <recommendedName>
        <fullName evidence="1">S1 motif domain-containing protein</fullName>
    </recommendedName>
</protein>
<sequence length="109" mass="11919">MVTYDLKSNLKHDADLVATLATSANLMIKDISCDAEVGKLYECTVKSILEEGLVIEYNGGRHGLLHISELSTEEVSKVSYVLSVGEHITLKCIKKNFSSITQFSLKAVA</sequence>
<dbReference type="Gene3D" id="2.40.50.140">
    <property type="entry name" value="Nucleic acid-binding proteins"/>
    <property type="match status" value="1"/>
</dbReference>
<dbReference type="PANTHER" id="PTHR11252:SF16">
    <property type="entry name" value="POLYRIBONUCLEOTIDE NUCLEOTIDYLTRANSFERASE 2, MITOCHONDRIAL"/>
    <property type="match status" value="1"/>
</dbReference>
<reference evidence="2" key="1">
    <citation type="submission" date="2019-12" db="EMBL/GenBank/DDBJ databases">
        <title>Genome sequencing and annotation of Brassica cretica.</title>
        <authorList>
            <person name="Studholme D.J."/>
            <person name="Sarris P.F."/>
        </authorList>
    </citation>
    <scope>NUCLEOTIDE SEQUENCE</scope>
    <source>
        <strain evidence="2">PFS-102/07</strain>
        <tissue evidence="2">Leaf</tissue>
    </source>
</reference>
<dbReference type="EMBL" id="QGKY02000094">
    <property type="protein sequence ID" value="KAF2601704.1"/>
    <property type="molecule type" value="Genomic_DNA"/>
</dbReference>
<dbReference type="InterPro" id="IPR003029">
    <property type="entry name" value="S1_domain"/>
</dbReference>
<evidence type="ECO:0000313" key="2">
    <source>
        <dbReference type="EMBL" id="KAF2601704.1"/>
    </source>
</evidence>
<name>A0A8S9L305_BRACR</name>
<dbReference type="GO" id="GO:0000175">
    <property type="term" value="F:3'-5'-RNA exonuclease activity"/>
    <property type="evidence" value="ECO:0007669"/>
    <property type="project" value="TreeGrafter"/>
</dbReference>
<comment type="caution">
    <text evidence="2">The sequence shown here is derived from an EMBL/GenBank/DDBJ whole genome shotgun (WGS) entry which is preliminary data.</text>
</comment>
<dbReference type="GO" id="GO:0000965">
    <property type="term" value="P:mitochondrial RNA 3'-end processing"/>
    <property type="evidence" value="ECO:0007669"/>
    <property type="project" value="TreeGrafter"/>
</dbReference>
<dbReference type="AlphaFoldDB" id="A0A8S9L305"/>
<dbReference type="GO" id="GO:0005829">
    <property type="term" value="C:cytosol"/>
    <property type="evidence" value="ECO:0007669"/>
    <property type="project" value="TreeGrafter"/>
</dbReference>
<dbReference type="GO" id="GO:0000958">
    <property type="term" value="P:mitochondrial mRNA catabolic process"/>
    <property type="evidence" value="ECO:0007669"/>
    <property type="project" value="TreeGrafter"/>
</dbReference>
<accession>A0A8S9L305</accession>
<proteinExistence type="predicted"/>
<feature type="domain" description="S1 motif" evidence="1">
    <location>
        <begin position="38"/>
        <end position="106"/>
    </location>
</feature>
<dbReference type="GO" id="GO:0004654">
    <property type="term" value="F:polyribonucleotide nucleotidyltransferase activity"/>
    <property type="evidence" value="ECO:0007669"/>
    <property type="project" value="InterPro"/>
</dbReference>
<dbReference type="GO" id="GO:0009570">
    <property type="term" value="C:chloroplast stroma"/>
    <property type="evidence" value="ECO:0007669"/>
    <property type="project" value="TreeGrafter"/>
</dbReference>
<dbReference type="GO" id="GO:0003723">
    <property type="term" value="F:RNA binding"/>
    <property type="evidence" value="ECO:0007669"/>
    <property type="project" value="InterPro"/>
</dbReference>
<dbReference type="SUPFAM" id="SSF50249">
    <property type="entry name" value="Nucleic acid-binding proteins"/>
    <property type="match status" value="1"/>
</dbReference>
<dbReference type="GO" id="GO:0005739">
    <property type="term" value="C:mitochondrion"/>
    <property type="evidence" value="ECO:0007669"/>
    <property type="project" value="TreeGrafter"/>
</dbReference>
<dbReference type="PROSITE" id="PS50126">
    <property type="entry name" value="S1"/>
    <property type="match status" value="1"/>
</dbReference>
<gene>
    <name evidence="2" type="ORF">F2Q70_00025696</name>
</gene>
<dbReference type="SMART" id="SM00316">
    <property type="entry name" value="S1"/>
    <property type="match status" value="1"/>
</dbReference>
<organism evidence="2">
    <name type="scientific">Brassica cretica</name>
    <name type="common">Mustard</name>
    <dbReference type="NCBI Taxonomy" id="69181"/>
    <lineage>
        <taxon>Eukaryota</taxon>
        <taxon>Viridiplantae</taxon>
        <taxon>Streptophyta</taxon>
        <taxon>Embryophyta</taxon>
        <taxon>Tracheophyta</taxon>
        <taxon>Spermatophyta</taxon>
        <taxon>Magnoliopsida</taxon>
        <taxon>eudicotyledons</taxon>
        <taxon>Gunneridae</taxon>
        <taxon>Pentapetalae</taxon>
        <taxon>rosids</taxon>
        <taxon>malvids</taxon>
        <taxon>Brassicales</taxon>
        <taxon>Brassicaceae</taxon>
        <taxon>Brassiceae</taxon>
        <taxon>Brassica</taxon>
    </lineage>
</organism>
<dbReference type="InterPro" id="IPR012340">
    <property type="entry name" value="NA-bd_OB-fold"/>
</dbReference>
<dbReference type="Pfam" id="PF00575">
    <property type="entry name" value="S1"/>
    <property type="match status" value="1"/>
</dbReference>
<evidence type="ECO:0000259" key="1">
    <source>
        <dbReference type="PROSITE" id="PS50126"/>
    </source>
</evidence>
<dbReference type="PANTHER" id="PTHR11252">
    <property type="entry name" value="POLYRIBONUCLEOTIDE NUCLEOTIDYLTRANSFERASE"/>
    <property type="match status" value="1"/>
</dbReference>
<dbReference type="InterPro" id="IPR012162">
    <property type="entry name" value="PNPase"/>
</dbReference>